<comment type="similarity">
    <text evidence="3">Belongs to the mannose-6-phosphate isomerase type 1 family.</text>
</comment>
<keyword evidence="6" id="KW-0862">Zinc</keyword>
<dbReference type="Gene3D" id="1.10.441.10">
    <property type="entry name" value="Phosphomannose Isomerase, domain 2"/>
    <property type="match status" value="1"/>
</dbReference>
<dbReference type="InterPro" id="IPR011051">
    <property type="entry name" value="RmlC_Cupin_sf"/>
</dbReference>
<dbReference type="Pfam" id="PF20511">
    <property type="entry name" value="PMI_typeI_cat"/>
    <property type="match status" value="1"/>
</dbReference>
<keyword evidence="7 9" id="KW-0413">Isomerase</keyword>
<evidence type="ECO:0000256" key="7">
    <source>
        <dbReference type="ARBA" id="ARBA00023235"/>
    </source>
</evidence>
<reference evidence="9 10" key="1">
    <citation type="submission" date="2024-04" db="EMBL/GenBank/DDBJ databases">
        <title>Polymorphospora sp. isolated from Baiyangdian Lake in Xiong'an New Area.</title>
        <authorList>
            <person name="Zhang X."/>
            <person name="Liu J."/>
        </authorList>
    </citation>
    <scope>NUCLEOTIDE SEQUENCE [LARGE SCALE GENOMIC DNA]</scope>
    <source>
        <strain evidence="9 10">2-325</strain>
    </source>
</reference>
<proteinExistence type="inferred from homology"/>
<dbReference type="Proteomes" id="UP001582793">
    <property type="component" value="Unassembled WGS sequence"/>
</dbReference>
<dbReference type="RefSeq" id="WP_375736023.1">
    <property type="nucleotide sequence ID" value="NZ_JBCGDC010000101.1"/>
</dbReference>
<evidence type="ECO:0000256" key="3">
    <source>
        <dbReference type="ARBA" id="ARBA00010772"/>
    </source>
</evidence>
<dbReference type="InterPro" id="IPR001250">
    <property type="entry name" value="Man6P_Isoase-1"/>
</dbReference>
<organism evidence="9 10">
    <name type="scientific">Polymorphospora lycopeni</name>
    <dbReference type="NCBI Taxonomy" id="3140240"/>
    <lineage>
        <taxon>Bacteria</taxon>
        <taxon>Bacillati</taxon>
        <taxon>Actinomycetota</taxon>
        <taxon>Actinomycetes</taxon>
        <taxon>Micromonosporales</taxon>
        <taxon>Micromonosporaceae</taxon>
        <taxon>Polymorphospora</taxon>
    </lineage>
</organism>
<protein>
    <recommendedName>
        <fullName evidence="4">mannose-6-phosphate isomerase</fullName>
        <ecNumber evidence="4">5.3.1.8</ecNumber>
    </recommendedName>
</protein>
<evidence type="ECO:0000256" key="1">
    <source>
        <dbReference type="ARBA" id="ARBA00000757"/>
    </source>
</evidence>
<evidence type="ECO:0000256" key="2">
    <source>
        <dbReference type="ARBA" id="ARBA00001947"/>
    </source>
</evidence>
<accession>A0ABV5CXB9</accession>
<dbReference type="EMBL" id="JBCGDC010000101">
    <property type="protein sequence ID" value="MFB6396650.1"/>
    <property type="molecule type" value="Genomic_DNA"/>
</dbReference>
<evidence type="ECO:0000256" key="4">
    <source>
        <dbReference type="ARBA" id="ARBA00011956"/>
    </source>
</evidence>
<dbReference type="InterPro" id="IPR046457">
    <property type="entry name" value="PMI_typeI_cat"/>
</dbReference>
<dbReference type="PROSITE" id="PS00965">
    <property type="entry name" value="PMI_I_1"/>
    <property type="match status" value="1"/>
</dbReference>
<dbReference type="PANTHER" id="PTHR10309:SF0">
    <property type="entry name" value="MANNOSE-6-PHOSPHATE ISOMERASE"/>
    <property type="match status" value="1"/>
</dbReference>
<dbReference type="CDD" id="cd07011">
    <property type="entry name" value="cupin_PMI_type_I_N"/>
    <property type="match status" value="1"/>
</dbReference>
<dbReference type="NCBIfam" id="TIGR00218">
    <property type="entry name" value="manA"/>
    <property type="match status" value="1"/>
</dbReference>
<dbReference type="EC" id="5.3.1.8" evidence="4"/>
<comment type="caution">
    <text evidence="9">The sequence shown here is derived from an EMBL/GenBank/DDBJ whole genome shotgun (WGS) entry which is preliminary data.</text>
</comment>
<evidence type="ECO:0000256" key="5">
    <source>
        <dbReference type="ARBA" id="ARBA00022723"/>
    </source>
</evidence>
<dbReference type="PANTHER" id="PTHR10309">
    <property type="entry name" value="MANNOSE-6-PHOSPHATE ISOMERASE"/>
    <property type="match status" value="1"/>
</dbReference>
<dbReference type="GO" id="GO:0004476">
    <property type="term" value="F:mannose-6-phosphate isomerase activity"/>
    <property type="evidence" value="ECO:0007669"/>
    <property type="project" value="UniProtKB-EC"/>
</dbReference>
<dbReference type="SUPFAM" id="SSF51182">
    <property type="entry name" value="RmlC-like cupins"/>
    <property type="match status" value="1"/>
</dbReference>
<feature type="domain" description="Phosphomannose isomerase type I catalytic" evidence="8">
    <location>
        <begin position="4"/>
        <end position="145"/>
    </location>
</feature>
<dbReference type="PIRSF" id="PIRSF001480">
    <property type="entry name" value="Mannose-6-phosphate_isomerase"/>
    <property type="match status" value="1"/>
</dbReference>
<comment type="cofactor">
    <cofactor evidence="2">
        <name>Zn(2+)</name>
        <dbReference type="ChEBI" id="CHEBI:29105"/>
    </cofactor>
</comment>
<dbReference type="InterPro" id="IPR018050">
    <property type="entry name" value="Pmannose_isomerase-type1_CS"/>
</dbReference>
<evidence type="ECO:0000313" key="10">
    <source>
        <dbReference type="Proteomes" id="UP001582793"/>
    </source>
</evidence>
<dbReference type="InterPro" id="IPR014710">
    <property type="entry name" value="RmlC-like_jellyroll"/>
</dbReference>
<evidence type="ECO:0000259" key="8">
    <source>
        <dbReference type="Pfam" id="PF20511"/>
    </source>
</evidence>
<comment type="catalytic activity">
    <reaction evidence="1">
        <text>D-mannose 6-phosphate = D-fructose 6-phosphate</text>
        <dbReference type="Rhea" id="RHEA:12356"/>
        <dbReference type="ChEBI" id="CHEBI:58735"/>
        <dbReference type="ChEBI" id="CHEBI:61527"/>
        <dbReference type="EC" id="5.3.1.8"/>
    </reaction>
</comment>
<dbReference type="Gene3D" id="2.60.120.10">
    <property type="entry name" value="Jelly Rolls"/>
    <property type="match status" value="2"/>
</dbReference>
<dbReference type="PRINTS" id="PR00714">
    <property type="entry name" value="MAN6PISMRASE"/>
</dbReference>
<keyword evidence="5" id="KW-0479">Metal-binding</keyword>
<evidence type="ECO:0000313" key="9">
    <source>
        <dbReference type="EMBL" id="MFB6396650.1"/>
    </source>
</evidence>
<name>A0ABV5CXB9_9ACTN</name>
<dbReference type="InterPro" id="IPR016305">
    <property type="entry name" value="Mannose-6-P_Isomerase"/>
</dbReference>
<gene>
    <name evidence="9" type="primary">manA</name>
    <name evidence="9" type="ORF">AAFH96_26620</name>
</gene>
<evidence type="ECO:0000256" key="6">
    <source>
        <dbReference type="ARBA" id="ARBA00022833"/>
    </source>
</evidence>
<sequence length="404" mass="41717">MRLLRSPIRDYAWGSRSVIAELQGRPVPSDGPEAELWLGAHPGAPSLVELADGTPSLVDVIAAAPGHWLGSAVVSRFGPQLPYLMKVLAADAPLSLQAHPDLDQARAGYAAQAVAGAGHRNYADGNHKPELLVALTPFEALCGFQRPDLSADVLAGFGIAALDPVIASLRAGVDGLREAVRLLLCWPPAERSGLVAAVAAAELPERFAAEQALARRLAGHYPGDPGVLVALLLNHVWLEPGEAVWMPAGNLHAYLRGAGVEIMAASDNVLRGGLTPKHVDVAELLRVLRFEVLDEVALPPVPVSPGVVTWPVPVPDFVIHRVTLDGESPRVTLPVDGPRVVLCTAGQVAVTDGPGAVDPDGRAAPGPAEVVTVPPGRAAIGAAAGGALTFTGAGTAYVASVGVR</sequence>
<keyword evidence="10" id="KW-1185">Reference proteome</keyword>